<accession>A0ABD0JEN6</accession>
<evidence type="ECO:0000259" key="13">
    <source>
        <dbReference type="PROSITE" id="PS50227"/>
    </source>
</evidence>
<keyword evidence="3" id="KW-1003">Cell membrane</keyword>
<dbReference type="InterPro" id="IPR036445">
    <property type="entry name" value="GPCR_2_extracell_dom_sf"/>
</dbReference>
<feature type="signal peptide" evidence="12">
    <location>
        <begin position="1"/>
        <end position="26"/>
    </location>
</feature>
<evidence type="ECO:0000256" key="4">
    <source>
        <dbReference type="ARBA" id="ARBA00022692"/>
    </source>
</evidence>
<evidence type="ECO:0000256" key="11">
    <source>
        <dbReference type="SAM" id="Phobius"/>
    </source>
</evidence>
<evidence type="ECO:0000256" key="8">
    <source>
        <dbReference type="ARBA" id="ARBA00023170"/>
    </source>
</evidence>
<evidence type="ECO:0000256" key="1">
    <source>
        <dbReference type="ARBA" id="ARBA00004651"/>
    </source>
</evidence>
<comment type="similarity">
    <text evidence="2">Belongs to the G-protein coupled receptor 2 family.</text>
</comment>
<protein>
    <recommendedName>
        <fullName evidence="17">Calcitonin receptor</fullName>
    </recommendedName>
</protein>
<feature type="domain" description="G-protein coupled receptors family 2 profile 2" evidence="14">
    <location>
        <begin position="145"/>
        <end position="226"/>
    </location>
</feature>
<dbReference type="GO" id="GO:0005886">
    <property type="term" value="C:plasma membrane"/>
    <property type="evidence" value="ECO:0007669"/>
    <property type="project" value="UniProtKB-SubCell"/>
</dbReference>
<keyword evidence="5 11" id="KW-1133">Transmembrane helix</keyword>
<keyword evidence="10" id="KW-0807">Transducer</keyword>
<keyword evidence="8" id="KW-0675">Receptor</keyword>
<dbReference type="InterPro" id="IPR017981">
    <property type="entry name" value="GPCR_2-like_7TM"/>
</dbReference>
<keyword evidence="6" id="KW-0297">G-protein coupled receptor</keyword>
<dbReference type="PRINTS" id="PR00249">
    <property type="entry name" value="GPCRSECRETIN"/>
</dbReference>
<keyword evidence="9" id="KW-0325">Glycoprotein</keyword>
<reference evidence="15 16" key="1">
    <citation type="journal article" date="2023" name="Sci. Data">
        <title>Genome assembly of the Korean intertidal mud-creeper Batillaria attramentaria.</title>
        <authorList>
            <person name="Patra A.K."/>
            <person name="Ho P.T."/>
            <person name="Jun S."/>
            <person name="Lee S.J."/>
            <person name="Kim Y."/>
            <person name="Won Y.J."/>
        </authorList>
    </citation>
    <scope>NUCLEOTIDE SEQUENCE [LARGE SCALE GENOMIC DNA]</scope>
    <source>
        <strain evidence="15">Wonlab-2016</strain>
    </source>
</reference>
<dbReference type="Proteomes" id="UP001519460">
    <property type="component" value="Unassembled WGS sequence"/>
</dbReference>
<evidence type="ECO:0000259" key="14">
    <source>
        <dbReference type="PROSITE" id="PS50261"/>
    </source>
</evidence>
<dbReference type="Gene3D" id="1.20.1070.10">
    <property type="entry name" value="Rhodopsin 7-helix transmembrane proteins"/>
    <property type="match status" value="1"/>
</dbReference>
<keyword evidence="16" id="KW-1185">Reference proteome</keyword>
<comment type="subcellular location">
    <subcellularLocation>
        <location evidence="1">Cell membrane</location>
        <topology evidence="1">Multi-pass membrane protein</topology>
    </subcellularLocation>
</comment>
<dbReference type="Pfam" id="PF00002">
    <property type="entry name" value="7tm_2"/>
    <property type="match status" value="1"/>
</dbReference>
<dbReference type="SMART" id="SM00008">
    <property type="entry name" value="HormR"/>
    <property type="match status" value="1"/>
</dbReference>
<sequence length="226" mass="26000">MGSCWTSRALVLFGTIVFTCVDTVHAQVSEIDEEEQLQLLDKARYQCWLDIINTPVQLTGVFCNRTWDNVMCWPDTAAGTVRYLPCPDYINRFDQAEYATKHCLENGSWYVHPEFGKPYTNFSTCITKGEKEPLDELIVLHMKKVKMMYTIGYSLSLTALVLAVAIMVYFRRLHCPRNMIHLNMFIAFLMRAAFSLMKNVLLVEDLGFPNDVNNTGKRIEFIQEGT</sequence>
<comment type="caution">
    <text evidence="15">The sequence shown here is derived from an EMBL/GenBank/DDBJ whole genome shotgun (WGS) entry which is preliminary data.</text>
</comment>
<dbReference type="SUPFAM" id="SSF111418">
    <property type="entry name" value="Hormone receptor domain"/>
    <property type="match status" value="1"/>
</dbReference>
<dbReference type="InterPro" id="IPR050332">
    <property type="entry name" value="GPCR_2"/>
</dbReference>
<evidence type="ECO:0000313" key="16">
    <source>
        <dbReference type="Proteomes" id="UP001519460"/>
    </source>
</evidence>
<dbReference type="Gene3D" id="4.10.1240.10">
    <property type="entry name" value="GPCR, family 2, extracellular hormone receptor domain"/>
    <property type="match status" value="1"/>
</dbReference>
<evidence type="ECO:0000256" key="3">
    <source>
        <dbReference type="ARBA" id="ARBA00022475"/>
    </source>
</evidence>
<evidence type="ECO:0000256" key="2">
    <source>
        <dbReference type="ARBA" id="ARBA00005314"/>
    </source>
</evidence>
<dbReference type="PROSITE" id="PS50261">
    <property type="entry name" value="G_PROTEIN_RECEP_F2_4"/>
    <property type="match status" value="1"/>
</dbReference>
<feature type="non-terminal residue" evidence="15">
    <location>
        <position position="226"/>
    </location>
</feature>
<evidence type="ECO:0000256" key="9">
    <source>
        <dbReference type="ARBA" id="ARBA00023180"/>
    </source>
</evidence>
<dbReference type="EMBL" id="JACVVK020000469">
    <property type="protein sequence ID" value="KAK7473456.1"/>
    <property type="molecule type" value="Genomic_DNA"/>
</dbReference>
<name>A0ABD0JEN6_9CAEN</name>
<evidence type="ECO:0000256" key="10">
    <source>
        <dbReference type="ARBA" id="ARBA00023224"/>
    </source>
</evidence>
<evidence type="ECO:0000313" key="15">
    <source>
        <dbReference type="EMBL" id="KAK7473456.1"/>
    </source>
</evidence>
<dbReference type="GO" id="GO:0004930">
    <property type="term" value="F:G protein-coupled receptor activity"/>
    <property type="evidence" value="ECO:0007669"/>
    <property type="project" value="UniProtKB-KW"/>
</dbReference>
<dbReference type="AlphaFoldDB" id="A0ABD0JEN6"/>
<dbReference type="PROSITE" id="PS00649">
    <property type="entry name" value="G_PROTEIN_RECEP_F2_1"/>
    <property type="match status" value="1"/>
</dbReference>
<dbReference type="InterPro" id="IPR017983">
    <property type="entry name" value="GPCR_2_secretin-like_CS"/>
</dbReference>
<feature type="domain" description="G-protein coupled receptors family 2 profile 1" evidence="13">
    <location>
        <begin position="46"/>
        <end position="129"/>
    </location>
</feature>
<keyword evidence="7 11" id="KW-0472">Membrane</keyword>
<organism evidence="15 16">
    <name type="scientific">Batillaria attramentaria</name>
    <dbReference type="NCBI Taxonomy" id="370345"/>
    <lineage>
        <taxon>Eukaryota</taxon>
        <taxon>Metazoa</taxon>
        <taxon>Spiralia</taxon>
        <taxon>Lophotrochozoa</taxon>
        <taxon>Mollusca</taxon>
        <taxon>Gastropoda</taxon>
        <taxon>Caenogastropoda</taxon>
        <taxon>Sorbeoconcha</taxon>
        <taxon>Cerithioidea</taxon>
        <taxon>Batillariidae</taxon>
        <taxon>Batillaria</taxon>
    </lineage>
</organism>
<feature type="transmembrane region" description="Helical" evidence="11">
    <location>
        <begin position="147"/>
        <end position="170"/>
    </location>
</feature>
<dbReference type="InterPro" id="IPR000832">
    <property type="entry name" value="GPCR_2_secretin-like"/>
</dbReference>
<gene>
    <name evidence="15" type="ORF">BaRGS_00035285</name>
</gene>
<dbReference type="InterPro" id="IPR001879">
    <property type="entry name" value="GPCR_2_extracellular_dom"/>
</dbReference>
<dbReference type="PANTHER" id="PTHR45620">
    <property type="entry name" value="PDF RECEPTOR-LIKE PROTEIN-RELATED"/>
    <property type="match status" value="1"/>
</dbReference>
<keyword evidence="4 11" id="KW-0812">Transmembrane</keyword>
<keyword evidence="12" id="KW-0732">Signal</keyword>
<dbReference type="PROSITE" id="PS50227">
    <property type="entry name" value="G_PROTEIN_RECEP_F2_3"/>
    <property type="match status" value="1"/>
</dbReference>
<evidence type="ECO:0000256" key="5">
    <source>
        <dbReference type="ARBA" id="ARBA00022989"/>
    </source>
</evidence>
<evidence type="ECO:0000256" key="7">
    <source>
        <dbReference type="ARBA" id="ARBA00023136"/>
    </source>
</evidence>
<dbReference type="PANTHER" id="PTHR45620:SF1">
    <property type="entry name" value="G-PROTEIN COUPLED RECEPTORS FAMILY 2 PROFILE 2 DOMAIN-CONTAINING PROTEIN"/>
    <property type="match status" value="1"/>
</dbReference>
<proteinExistence type="inferred from homology"/>
<evidence type="ECO:0000256" key="12">
    <source>
        <dbReference type="SAM" id="SignalP"/>
    </source>
</evidence>
<evidence type="ECO:0000256" key="6">
    <source>
        <dbReference type="ARBA" id="ARBA00023040"/>
    </source>
</evidence>
<dbReference type="Pfam" id="PF02793">
    <property type="entry name" value="HRM"/>
    <property type="match status" value="1"/>
</dbReference>
<feature type="chain" id="PRO_5044808052" description="Calcitonin receptor" evidence="12">
    <location>
        <begin position="27"/>
        <end position="226"/>
    </location>
</feature>
<evidence type="ECO:0008006" key="17">
    <source>
        <dbReference type="Google" id="ProtNLM"/>
    </source>
</evidence>